<gene>
    <name evidence="1" type="ORF">C900_05437</name>
</gene>
<evidence type="ECO:0000313" key="1">
    <source>
        <dbReference type="EMBL" id="ELR69048.1"/>
    </source>
</evidence>
<dbReference type="RefSeq" id="WP_009582528.1">
    <property type="nucleotide sequence ID" value="NZ_AMZN01000084.1"/>
</dbReference>
<dbReference type="Proteomes" id="UP000011135">
    <property type="component" value="Unassembled WGS sequence"/>
</dbReference>
<name>L8JLC3_9BACT</name>
<proteinExistence type="predicted"/>
<reference evidence="1 2" key="1">
    <citation type="submission" date="2012-12" db="EMBL/GenBank/DDBJ databases">
        <title>Genome assembly of Fulvivirga imtechensis AK7.</title>
        <authorList>
            <person name="Nupur N."/>
            <person name="Khatri I."/>
            <person name="Kumar R."/>
            <person name="Subramanian S."/>
            <person name="Pinnaka A."/>
        </authorList>
    </citation>
    <scope>NUCLEOTIDE SEQUENCE [LARGE SCALE GENOMIC DNA]</scope>
    <source>
        <strain evidence="1 2">AK7</strain>
    </source>
</reference>
<dbReference type="EMBL" id="AMZN01000084">
    <property type="protein sequence ID" value="ELR69048.1"/>
    <property type="molecule type" value="Genomic_DNA"/>
</dbReference>
<organism evidence="1 2">
    <name type="scientific">Fulvivirga imtechensis AK7</name>
    <dbReference type="NCBI Taxonomy" id="1237149"/>
    <lineage>
        <taxon>Bacteria</taxon>
        <taxon>Pseudomonadati</taxon>
        <taxon>Bacteroidota</taxon>
        <taxon>Cytophagia</taxon>
        <taxon>Cytophagales</taxon>
        <taxon>Fulvivirgaceae</taxon>
        <taxon>Fulvivirga</taxon>
    </lineage>
</organism>
<accession>L8JLC3</accession>
<evidence type="ECO:0000313" key="2">
    <source>
        <dbReference type="Proteomes" id="UP000011135"/>
    </source>
</evidence>
<protein>
    <submittedName>
        <fullName evidence="1">Uncharacterized protein</fullName>
    </submittedName>
</protein>
<dbReference type="STRING" id="1237149.C900_05437"/>
<dbReference type="AlphaFoldDB" id="L8JLC3"/>
<comment type="caution">
    <text evidence="1">The sequence shown here is derived from an EMBL/GenBank/DDBJ whole genome shotgun (WGS) entry which is preliminary data.</text>
</comment>
<keyword evidence="2" id="KW-1185">Reference proteome</keyword>
<sequence length="69" mass="8112">MTKERILEAVTGLLISKIQFDARFEAIDKIIQAEEWEKFEEFRTSVQRSIVITAKMQARLLEIKDIIDD</sequence>